<evidence type="ECO:0000313" key="2">
    <source>
        <dbReference type="EMBL" id="KAL2713635.1"/>
    </source>
</evidence>
<evidence type="ECO:0000313" key="3">
    <source>
        <dbReference type="Proteomes" id="UP001607302"/>
    </source>
</evidence>
<feature type="compositionally biased region" description="Acidic residues" evidence="1">
    <location>
        <begin position="137"/>
        <end position="155"/>
    </location>
</feature>
<dbReference type="Proteomes" id="UP001607302">
    <property type="component" value="Unassembled WGS sequence"/>
</dbReference>
<comment type="caution">
    <text evidence="2">The sequence shown here is derived from an EMBL/GenBank/DDBJ whole genome shotgun (WGS) entry which is preliminary data.</text>
</comment>
<keyword evidence="3" id="KW-1185">Reference proteome</keyword>
<dbReference type="AlphaFoldDB" id="A0ABD2A1I8"/>
<name>A0ABD2A1I8_VESSQ</name>
<feature type="region of interest" description="Disordered" evidence="1">
    <location>
        <begin position="71"/>
        <end position="161"/>
    </location>
</feature>
<dbReference type="EMBL" id="JAUDFV010000157">
    <property type="protein sequence ID" value="KAL2713635.1"/>
    <property type="molecule type" value="Genomic_DNA"/>
</dbReference>
<evidence type="ECO:0000256" key="1">
    <source>
        <dbReference type="SAM" id="MobiDB-lite"/>
    </source>
</evidence>
<proteinExistence type="predicted"/>
<feature type="compositionally biased region" description="Basic and acidic residues" evidence="1">
    <location>
        <begin position="71"/>
        <end position="111"/>
    </location>
</feature>
<organism evidence="2 3">
    <name type="scientific">Vespula squamosa</name>
    <name type="common">Southern yellow jacket</name>
    <name type="synonym">Wasp</name>
    <dbReference type="NCBI Taxonomy" id="30214"/>
    <lineage>
        <taxon>Eukaryota</taxon>
        <taxon>Metazoa</taxon>
        <taxon>Ecdysozoa</taxon>
        <taxon>Arthropoda</taxon>
        <taxon>Hexapoda</taxon>
        <taxon>Insecta</taxon>
        <taxon>Pterygota</taxon>
        <taxon>Neoptera</taxon>
        <taxon>Endopterygota</taxon>
        <taxon>Hymenoptera</taxon>
        <taxon>Apocrita</taxon>
        <taxon>Aculeata</taxon>
        <taxon>Vespoidea</taxon>
        <taxon>Vespidae</taxon>
        <taxon>Vespinae</taxon>
        <taxon>Vespula</taxon>
    </lineage>
</organism>
<feature type="compositionally biased region" description="Gly residues" evidence="1">
    <location>
        <begin position="112"/>
        <end position="128"/>
    </location>
</feature>
<protein>
    <submittedName>
        <fullName evidence="2">Uncharacterized protein</fullName>
    </submittedName>
</protein>
<gene>
    <name evidence="2" type="ORF">V1478_016192</name>
</gene>
<accession>A0ABD2A1I8</accession>
<sequence>MDKSLAGRLKNEIRVPVRKAEGELGVQRKLSAKGSRIRGGVSNPLVGGLRFEATTPTSPLLCYRVPKRVGKKENGSIRGSRDTTNENERKERRTRVADLQVVEKDEVEKRGGGGGRRGGGETGGGGSVGLPRKRGYDDDDDYDDNDNDDDDDDDERSPSRGRTYVRSCVAIMQEARYYPFYTHHVTISRHHCVQLKNDRRHRSYSKLIASKDGAQRH</sequence>
<reference evidence="2 3" key="1">
    <citation type="journal article" date="2024" name="Ann. Entomol. Soc. Am.">
        <title>Genomic analyses of the southern and eastern yellowjacket wasps (Hymenoptera: Vespidae) reveal evolutionary signatures of social life.</title>
        <authorList>
            <person name="Catto M.A."/>
            <person name="Caine P.B."/>
            <person name="Orr S.E."/>
            <person name="Hunt B.G."/>
            <person name="Goodisman M.A.D."/>
        </authorList>
    </citation>
    <scope>NUCLEOTIDE SEQUENCE [LARGE SCALE GENOMIC DNA]</scope>
    <source>
        <strain evidence="2">233</strain>
        <tissue evidence="2">Head and thorax</tissue>
    </source>
</reference>